<organism evidence="3 4">
    <name type="scientific">Acacia crassicarpa</name>
    <name type="common">northern wattle</name>
    <dbReference type="NCBI Taxonomy" id="499986"/>
    <lineage>
        <taxon>Eukaryota</taxon>
        <taxon>Viridiplantae</taxon>
        <taxon>Streptophyta</taxon>
        <taxon>Embryophyta</taxon>
        <taxon>Tracheophyta</taxon>
        <taxon>Spermatophyta</taxon>
        <taxon>Magnoliopsida</taxon>
        <taxon>eudicotyledons</taxon>
        <taxon>Gunneridae</taxon>
        <taxon>Pentapetalae</taxon>
        <taxon>rosids</taxon>
        <taxon>fabids</taxon>
        <taxon>Fabales</taxon>
        <taxon>Fabaceae</taxon>
        <taxon>Caesalpinioideae</taxon>
        <taxon>mimosoid clade</taxon>
        <taxon>Acacieae</taxon>
        <taxon>Acacia</taxon>
    </lineage>
</organism>
<dbReference type="AlphaFoldDB" id="A0AAE1MVW3"/>
<keyword evidence="1" id="KW-0677">Repeat</keyword>
<dbReference type="FunFam" id="1.25.40.10:FF:000184">
    <property type="entry name" value="Pentatricopeptide repeat-containing protein, chloroplastic"/>
    <property type="match status" value="1"/>
</dbReference>
<evidence type="ECO:0000313" key="3">
    <source>
        <dbReference type="EMBL" id="KAK4278206.1"/>
    </source>
</evidence>
<dbReference type="Proteomes" id="UP001293593">
    <property type="component" value="Unassembled WGS sequence"/>
</dbReference>
<evidence type="ECO:0000256" key="2">
    <source>
        <dbReference type="PROSITE-ProRule" id="PRU00708"/>
    </source>
</evidence>
<evidence type="ECO:0008006" key="5">
    <source>
        <dbReference type="Google" id="ProtNLM"/>
    </source>
</evidence>
<evidence type="ECO:0000313" key="4">
    <source>
        <dbReference type="Proteomes" id="UP001293593"/>
    </source>
</evidence>
<reference evidence="3" key="1">
    <citation type="submission" date="2023-10" db="EMBL/GenBank/DDBJ databases">
        <title>Chromosome-level genome of the transformable northern wattle, Acacia crassicarpa.</title>
        <authorList>
            <person name="Massaro I."/>
            <person name="Sinha N.R."/>
            <person name="Poethig S."/>
            <person name="Leichty A.R."/>
        </authorList>
    </citation>
    <scope>NUCLEOTIDE SEQUENCE</scope>
    <source>
        <strain evidence="3">Acra3RX</strain>
        <tissue evidence="3">Leaf</tissue>
    </source>
</reference>
<accession>A0AAE1MVW3</accession>
<feature type="repeat" description="PPR" evidence="2">
    <location>
        <begin position="334"/>
        <end position="368"/>
    </location>
</feature>
<sequence length="544" mass="61410">MCRTSRHIYEHYMAVSLTHSSFLKHKDLPHRAHQKIPTTVLLLQMCQSLQEVKQLHAQFIVSGLLSHHPLNSGRLLESYVKISQIDYAISVFKTIPYPDIFAYNTAIRGLTLCNLAHSALLLYNTLLLKGQIPDSYTYTFVLKACSFLEAVCEGEQVHCQIIKAGIISTSTHINSSLIHMYTSVNRFHCAELVLNGFSEVETPAFNSMISGYLRHGHVKEARELFDRIEEARDVASWNSMISGYTKNGLHNEALELFQEMMASQEDPDESTLVSSLSAISHLGTLDQGRWVHTYVKRNGFKMSNNLGAALIDMYAKCGSIESAHEVFVEMPNRDIVTWGAIISGFATHGKVQKCFELFHEMIMEGNHPNEVIFVSILSACSRAGYVDMGYHYFNKMVHDFRIKPSVEHYGCMVDLLGRAGKLAEVEEFIGSMPEKPNSVIWGTFLNACRMHNDARRGNKALRYLMDLEPNSGDRYKLAGIMFDNAGEKKCAQKVRKFMKDFDLKATSGLSCVEVEGEFHEFMAGDTGHDEVREIYTLWDGLAEN</sequence>
<dbReference type="FunFam" id="1.25.40.10:FF:000348">
    <property type="entry name" value="Pentatricopeptide repeat-containing protein chloroplastic"/>
    <property type="match status" value="1"/>
</dbReference>
<dbReference type="PROSITE" id="PS51375">
    <property type="entry name" value="PPR"/>
    <property type="match status" value="3"/>
</dbReference>
<feature type="repeat" description="PPR" evidence="2">
    <location>
        <begin position="233"/>
        <end position="267"/>
    </location>
</feature>
<comment type="caution">
    <text evidence="3">The sequence shown here is derived from an EMBL/GenBank/DDBJ whole genome shotgun (WGS) entry which is preliminary data.</text>
</comment>
<dbReference type="NCBIfam" id="TIGR00756">
    <property type="entry name" value="PPR"/>
    <property type="match status" value="5"/>
</dbReference>
<dbReference type="GO" id="GO:0009451">
    <property type="term" value="P:RNA modification"/>
    <property type="evidence" value="ECO:0007669"/>
    <property type="project" value="InterPro"/>
</dbReference>
<protein>
    <recommendedName>
        <fullName evidence="5">Pentatricopeptide repeat-containing protein</fullName>
    </recommendedName>
</protein>
<dbReference type="InterPro" id="IPR011990">
    <property type="entry name" value="TPR-like_helical_dom_sf"/>
</dbReference>
<dbReference type="PANTHER" id="PTHR47926">
    <property type="entry name" value="PENTATRICOPEPTIDE REPEAT-CONTAINING PROTEIN"/>
    <property type="match status" value="1"/>
</dbReference>
<name>A0AAE1MVW3_9FABA</name>
<feature type="repeat" description="PPR" evidence="2">
    <location>
        <begin position="201"/>
        <end position="231"/>
    </location>
</feature>
<keyword evidence="4" id="KW-1185">Reference proteome</keyword>
<dbReference type="Pfam" id="PF01535">
    <property type="entry name" value="PPR"/>
    <property type="match status" value="3"/>
</dbReference>
<dbReference type="GO" id="GO:0003723">
    <property type="term" value="F:RNA binding"/>
    <property type="evidence" value="ECO:0007669"/>
    <property type="project" value="InterPro"/>
</dbReference>
<gene>
    <name evidence="3" type="ORF">QN277_016083</name>
</gene>
<dbReference type="InterPro" id="IPR046960">
    <property type="entry name" value="PPR_At4g14850-like_plant"/>
</dbReference>
<dbReference type="Gene3D" id="1.25.40.10">
    <property type="entry name" value="Tetratricopeptide repeat domain"/>
    <property type="match status" value="4"/>
</dbReference>
<dbReference type="InterPro" id="IPR002885">
    <property type="entry name" value="PPR_rpt"/>
</dbReference>
<dbReference type="Pfam" id="PF13041">
    <property type="entry name" value="PPR_2"/>
    <property type="match status" value="2"/>
</dbReference>
<proteinExistence type="predicted"/>
<evidence type="ECO:0000256" key="1">
    <source>
        <dbReference type="ARBA" id="ARBA00022737"/>
    </source>
</evidence>
<dbReference type="PANTHER" id="PTHR47926:SF529">
    <property type="entry name" value="TETRATRICOPEPTIDE-LIKE HELICAL DOMAIN SUPERFAMILY"/>
    <property type="match status" value="1"/>
</dbReference>
<dbReference type="EMBL" id="JAWXYG010000003">
    <property type="protein sequence ID" value="KAK4278206.1"/>
    <property type="molecule type" value="Genomic_DNA"/>
</dbReference>